<protein>
    <submittedName>
        <fullName evidence="2">Uncharacterized protein</fullName>
    </submittedName>
</protein>
<comment type="caution">
    <text evidence="2">The sequence shown here is derived from an EMBL/GenBank/DDBJ whole genome shotgun (WGS) entry which is preliminary data.</text>
</comment>
<sequence>MWRSLRGTRQVKRTSGVLQDKTTSPMVENWPGLPSWPCWGEKSDLVTVPVTVGIRAQPGLEGHIAIIEELKRRVSRLENFVGAPTSDNAVSLLVQNEQQEEQIAILKYAHRD</sequence>
<accession>A0AA88AFS3</accession>
<reference evidence="2" key="1">
    <citation type="submission" date="2023-07" db="EMBL/GenBank/DDBJ databases">
        <title>draft genome sequence of fig (Ficus carica).</title>
        <authorList>
            <person name="Takahashi T."/>
            <person name="Nishimura K."/>
        </authorList>
    </citation>
    <scope>NUCLEOTIDE SEQUENCE</scope>
</reference>
<evidence type="ECO:0000256" key="1">
    <source>
        <dbReference type="SAM" id="MobiDB-lite"/>
    </source>
</evidence>
<dbReference type="AlphaFoldDB" id="A0AA88AFS3"/>
<evidence type="ECO:0000313" key="2">
    <source>
        <dbReference type="EMBL" id="GMN51290.1"/>
    </source>
</evidence>
<evidence type="ECO:0000313" key="3">
    <source>
        <dbReference type="Proteomes" id="UP001187192"/>
    </source>
</evidence>
<name>A0AA88AFS3_FICCA</name>
<keyword evidence="3" id="KW-1185">Reference proteome</keyword>
<dbReference type="EMBL" id="BTGU01000037">
    <property type="protein sequence ID" value="GMN51290.1"/>
    <property type="molecule type" value="Genomic_DNA"/>
</dbReference>
<gene>
    <name evidence="2" type="ORF">TIFTF001_020454</name>
</gene>
<dbReference type="Proteomes" id="UP001187192">
    <property type="component" value="Unassembled WGS sequence"/>
</dbReference>
<organism evidence="2 3">
    <name type="scientific">Ficus carica</name>
    <name type="common">Common fig</name>
    <dbReference type="NCBI Taxonomy" id="3494"/>
    <lineage>
        <taxon>Eukaryota</taxon>
        <taxon>Viridiplantae</taxon>
        <taxon>Streptophyta</taxon>
        <taxon>Embryophyta</taxon>
        <taxon>Tracheophyta</taxon>
        <taxon>Spermatophyta</taxon>
        <taxon>Magnoliopsida</taxon>
        <taxon>eudicotyledons</taxon>
        <taxon>Gunneridae</taxon>
        <taxon>Pentapetalae</taxon>
        <taxon>rosids</taxon>
        <taxon>fabids</taxon>
        <taxon>Rosales</taxon>
        <taxon>Moraceae</taxon>
        <taxon>Ficeae</taxon>
        <taxon>Ficus</taxon>
    </lineage>
</organism>
<feature type="region of interest" description="Disordered" evidence="1">
    <location>
        <begin position="1"/>
        <end position="26"/>
    </location>
</feature>
<feature type="compositionally biased region" description="Polar residues" evidence="1">
    <location>
        <begin position="16"/>
        <end position="26"/>
    </location>
</feature>
<proteinExistence type="predicted"/>